<dbReference type="InterPro" id="IPR036412">
    <property type="entry name" value="HAD-like_sf"/>
</dbReference>
<dbReference type="RefSeq" id="WP_134439250.1">
    <property type="nucleotide sequence ID" value="NZ_CP065957.1"/>
</dbReference>
<evidence type="ECO:0000313" key="2">
    <source>
        <dbReference type="EMBL" id="TFE71262.1"/>
    </source>
</evidence>
<dbReference type="PANTHER" id="PTHR10000">
    <property type="entry name" value="PHOSPHOSERINE PHOSPHATASE"/>
    <property type="match status" value="1"/>
</dbReference>
<organism evidence="2 3">
    <name type="scientific">Methylacidiphilum caldifontis</name>
    <dbReference type="NCBI Taxonomy" id="2795386"/>
    <lineage>
        <taxon>Bacteria</taxon>
        <taxon>Pseudomonadati</taxon>
        <taxon>Verrucomicrobiota</taxon>
        <taxon>Methylacidiphilae</taxon>
        <taxon>Methylacidiphilales</taxon>
        <taxon>Methylacidiphilaceae</taxon>
        <taxon>Methylacidiphilum (ex Ratnadevi et al. 2023)</taxon>
    </lineage>
</organism>
<dbReference type="PROSITE" id="PS01228">
    <property type="entry name" value="COF_1"/>
    <property type="match status" value="1"/>
</dbReference>
<dbReference type="Gene3D" id="3.40.50.1000">
    <property type="entry name" value="HAD superfamily/HAD-like"/>
    <property type="match status" value="2"/>
</dbReference>
<dbReference type="InterPro" id="IPR023214">
    <property type="entry name" value="HAD_sf"/>
</dbReference>
<feature type="domain" description="Sucrose phosphatase-like" evidence="1">
    <location>
        <begin position="4"/>
        <end position="72"/>
    </location>
</feature>
<dbReference type="EMBL" id="LXQC01000079">
    <property type="protein sequence ID" value="TFE71262.1"/>
    <property type="molecule type" value="Genomic_DNA"/>
</dbReference>
<dbReference type="OrthoDB" id="9790031at2"/>
<dbReference type="Pfam" id="PF05116">
    <property type="entry name" value="S6PP"/>
    <property type="match status" value="1"/>
</dbReference>
<keyword evidence="3" id="KW-1185">Reference proteome</keyword>
<dbReference type="GO" id="GO:0005829">
    <property type="term" value="C:cytosol"/>
    <property type="evidence" value="ECO:0007669"/>
    <property type="project" value="TreeGrafter"/>
</dbReference>
<name>A0A4Y8PGL3_9BACT</name>
<accession>A0A4Y8PGL3</accession>
<evidence type="ECO:0000259" key="1">
    <source>
        <dbReference type="Pfam" id="PF05116"/>
    </source>
</evidence>
<dbReference type="Pfam" id="PF08282">
    <property type="entry name" value="Hydrolase_3"/>
    <property type="match status" value="1"/>
</dbReference>
<gene>
    <name evidence="2" type="ORF">A7Q10_04580</name>
</gene>
<protein>
    <submittedName>
        <fullName evidence="2">Haloacid dehalogenase</fullName>
    </submittedName>
</protein>
<proteinExistence type="predicted"/>
<reference evidence="2 3" key="1">
    <citation type="submission" date="2016-05" db="EMBL/GenBank/DDBJ databases">
        <title>Diversity and Homogeneity among Thermoacidophilic Verrucomicrobia Methanotrophs Linked with Geographical Origin.</title>
        <authorList>
            <person name="Erikstad H.-A."/>
            <person name="Smestad N.B."/>
            <person name="Ceballos R.M."/>
            <person name="Birkeland N.-K."/>
        </authorList>
    </citation>
    <scope>NUCLEOTIDE SEQUENCE [LARGE SCALE GENOMIC DNA]</scope>
    <source>
        <strain evidence="2 3">Phi</strain>
    </source>
</reference>
<comment type="caution">
    <text evidence="2">The sequence shown here is derived from an EMBL/GenBank/DDBJ whole genome shotgun (WGS) entry which is preliminary data.</text>
</comment>
<dbReference type="Proteomes" id="UP000297713">
    <property type="component" value="Unassembled WGS sequence"/>
</dbReference>
<dbReference type="AlphaFoldDB" id="A0A4Y8PGL3"/>
<evidence type="ECO:0000313" key="3">
    <source>
        <dbReference type="Proteomes" id="UP000297713"/>
    </source>
</evidence>
<dbReference type="InterPro" id="IPR006380">
    <property type="entry name" value="SPP-like_dom"/>
</dbReference>
<dbReference type="PANTHER" id="PTHR10000:SF8">
    <property type="entry name" value="HAD SUPERFAMILY HYDROLASE-LIKE, TYPE 3"/>
    <property type="match status" value="1"/>
</dbReference>
<dbReference type="SUPFAM" id="SSF56784">
    <property type="entry name" value="HAD-like"/>
    <property type="match status" value="1"/>
</dbReference>
<dbReference type="GO" id="GO:0016791">
    <property type="term" value="F:phosphatase activity"/>
    <property type="evidence" value="ECO:0007669"/>
    <property type="project" value="TreeGrafter"/>
</dbReference>
<sequence>MLSPFLFCTDFDGTLLSVDKERKIADEFYDLLLKKKIKNNFIWVINTGRSWESLLGELQRLRIPFCPDWVVLYEKEVYKVNDFDIYPLEEWNSSCRTLQAVLFDSMGFFFDELSCYLNKYTGAKIHGSSCSPVEIEASSSEEADQIAFYIDQKLRNYPSLTYHRNFVYFRFAHKNFHKGSALKQIQSLLDINPQNSMVCGDHFNDLPMLDLEIASYLACPANAIEEVKEKVAIQGGYIANKEASLGIIEALLNLEEQFSAFSRFSI</sequence>
<dbReference type="GO" id="GO:0000287">
    <property type="term" value="F:magnesium ion binding"/>
    <property type="evidence" value="ECO:0007669"/>
    <property type="project" value="TreeGrafter"/>
</dbReference>